<evidence type="ECO:0000256" key="2">
    <source>
        <dbReference type="RuleBase" id="RU369070"/>
    </source>
</evidence>
<gene>
    <name evidence="4" type="ORF">VNO77_33361</name>
</gene>
<comment type="pathway">
    <text evidence="2">Amino-acid degradation; L-valine degradation.</text>
</comment>
<reference evidence="4 5" key="1">
    <citation type="submission" date="2024-01" db="EMBL/GenBank/DDBJ databases">
        <title>The genomes of 5 underutilized Papilionoideae crops provide insights into root nodulation and disease resistanc.</title>
        <authorList>
            <person name="Jiang F."/>
        </authorList>
    </citation>
    <scope>NUCLEOTIDE SEQUENCE [LARGE SCALE GENOMIC DNA]</scope>
    <source>
        <strain evidence="4">LVBAO_FW01</strain>
        <tissue evidence="4">Leaves</tissue>
    </source>
</reference>
<dbReference type="CDD" id="cd06558">
    <property type="entry name" value="crotonase-like"/>
    <property type="match status" value="1"/>
</dbReference>
<dbReference type="InterPro" id="IPR029045">
    <property type="entry name" value="ClpP/crotonase-like_dom_sf"/>
</dbReference>
<name>A0AAN9KEK8_CANGL</name>
<evidence type="ECO:0000256" key="1">
    <source>
        <dbReference type="ARBA" id="ARBA00022801"/>
    </source>
</evidence>
<organism evidence="4 5">
    <name type="scientific">Canavalia gladiata</name>
    <name type="common">Sword bean</name>
    <name type="synonym">Dolichos gladiatus</name>
    <dbReference type="NCBI Taxonomy" id="3824"/>
    <lineage>
        <taxon>Eukaryota</taxon>
        <taxon>Viridiplantae</taxon>
        <taxon>Streptophyta</taxon>
        <taxon>Embryophyta</taxon>
        <taxon>Tracheophyta</taxon>
        <taxon>Spermatophyta</taxon>
        <taxon>Magnoliopsida</taxon>
        <taxon>eudicotyledons</taxon>
        <taxon>Gunneridae</taxon>
        <taxon>Pentapetalae</taxon>
        <taxon>rosids</taxon>
        <taxon>fabids</taxon>
        <taxon>Fabales</taxon>
        <taxon>Fabaceae</taxon>
        <taxon>Papilionoideae</taxon>
        <taxon>50 kb inversion clade</taxon>
        <taxon>NPAAA clade</taxon>
        <taxon>indigoferoid/millettioid clade</taxon>
        <taxon>Phaseoleae</taxon>
        <taxon>Canavalia</taxon>
    </lineage>
</organism>
<dbReference type="Proteomes" id="UP001367508">
    <property type="component" value="Unassembled WGS sequence"/>
</dbReference>
<accession>A0AAN9KEK8</accession>
<evidence type="ECO:0000313" key="4">
    <source>
        <dbReference type="EMBL" id="KAK7314833.1"/>
    </source>
</evidence>
<dbReference type="SUPFAM" id="SSF52096">
    <property type="entry name" value="ClpP/crotonase"/>
    <property type="match status" value="1"/>
</dbReference>
<evidence type="ECO:0000313" key="5">
    <source>
        <dbReference type="Proteomes" id="UP001367508"/>
    </source>
</evidence>
<dbReference type="AlphaFoldDB" id="A0AAN9KEK8"/>
<sequence>MALCFTFDSEANQVLFTGNSDVKTVVLNRPEKLNTLCHEMLCQILKNIRLYENDPSVKLVIIKANGKVFSAGGDVVSVITCSLAGHWSYITMYYKKLLTLQYFMATYRKPSVSLIHGFAMGAGACLSMNTKFRVVTEKTVFAMPEASIGLFPDAGASYILSRLPGYLGEYIGLTGAKLDGAEMVACGLATHFVPSVKLNALENALQTVTSNNVPIGTVIEKFTVKVDVKEGSSLRRLETINKCFSKGTAEEIIICLWEPSKLELVSEEMVDQCFRNMNDEDFGYLQLPDRSNPEITSRL</sequence>
<dbReference type="GO" id="GO:0006574">
    <property type="term" value="P:L-valine catabolic process"/>
    <property type="evidence" value="ECO:0007669"/>
    <property type="project" value="UniProtKB-UniRule"/>
</dbReference>
<proteinExistence type="inferred from homology"/>
<comment type="caution">
    <text evidence="4">The sequence shown here is derived from an EMBL/GenBank/DDBJ whole genome shotgun (WGS) entry which is preliminary data.</text>
</comment>
<dbReference type="InterPro" id="IPR032259">
    <property type="entry name" value="HIBYL-CoA-H"/>
</dbReference>
<dbReference type="PANTHER" id="PTHR43176:SF6">
    <property type="entry name" value="3-HYDROXYISOBUTYRYL-COA HYDROLASE"/>
    <property type="match status" value="1"/>
</dbReference>
<feature type="domain" description="Enoyl-CoA hydratase/isomerase" evidence="3">
    <location>
        <begin position="23"/>
        <end position="256"/>
    </location>
</feature>
<evidence type="ECO:0000259" key="3">
    <source>
        <dbReference type="Pfam" id="PF16113"/>
    </source>
</evidence>
<protein>
    <recommendedName>
        <fullName evidence="2">3-hydroxyisobutyryl-CoA hydrolase</fullName>
        <shortName evidence="2">HIB-CoA hydrolase</shortName>
        <shortName evidence="2">HIBYL-CoA-H</shortName>
        <ecNumber evidence="2">3.1.2.4</ecNumber>
    </recommendedName>
    <alternativeName>
        <fullName evidence="2">3-hydroxyisobutyryl-coenzyme A hydrolase</fullName>
    </alternativeName>
</protein>
<keyword evidence="5" id="KW-1185">Reference proteome</keyword>
<dbReference type="EC" id="3.1.2.4" evidence="2"/>
<dbReference type="InterPro" id="IPR045004">
    <property type="entry name" value="ECH_dom"/>
</dbReference>
<comment type="function">
    <text evidence="2">Hydrolyzes 3-hydroxyisobutyryl-CoA (HIBYL-CoA), a saline catabolite. Has high activity toward isobutyryl-CoA. Could be an isobutyryl-CoA dehydrogenase that functions in valine catabolism.</text>
</comment>
<dbReference type="EMBL" id="JAYMYQ010000008">
    <property type="protein sequence ID" value="KAK7314833.1"/>
    <property type="molecule type" value="Genomic_DNA"/>
</dbReference>
<keyword evidence="1 2" id="KW-0378">Hydrolase</keyword>
<comment type="catalytic activity">
    <reaction evidence="2">
        <text>3-hydroxy-2-methylpropanoyl-CoA + H2O = 3-hydroxy-2-methylpropanoate + CoA + H(+)</text>
        <dbReference type="Rhea" id="RHEA:20888"/>
        <dbReference type="ChEBI" id="CHEBI:11805"/>
        <dbReference type="ChEBI" id="CHEBI:15377"/>
        <dbReference type="ChEBI" id="CHEBI:15378"/>
        <dbReference type="ChEBI" id="CHEBI:57287"/>
        <dbReference type="ChEBI" id="CHEBI:57340"/>
        <dbReference type="EC" id="3.1.2.4"/>
    </reaction>
</comment>
<dbReference type="Pfam" id="PF16113">
    <property type="entry name" value="ECH_2"/>
    <property type="match status" value="1"/>
</dbReference>
<dbReference type="PANTHER" id="PTHR43176">
    <property type="entry name" value="3-HYDROXYISOBUTYRYL-COA HYDROLASE-RELATED"/>
    <property type="match status" value="1"/>
</dbReference>
<dbReference type="GO" id="GO:0003860">
    <property type="term" value="F:3-hydroxyisobutyryl-CoA hydrolase activity"/>
    <property type="evidence" value="ECO:0007669"/>
    <property type="project" value="UniProtKB-UniRule"/>
</dbReference>
<dbReference type="Gene3D" id="3.90.226.10">
    <property type="entry name" value="2-enoyl-CoA Hydratase, Chain A, domain 1"/>
    <property type="match status" value="1"/>
</dbReference>
<comment type="similarity">
    <text evidence="2">Belongs to the enoyl-CoA hydratase/isomerase family.</text>
</comment>